<reference evidence="2" key="1">
    <citation type="journal article" date="2019" name="Int. J. Syst. Evol. Microbiol.">
        <title>The Global Catalogue of Microorganisms (GCM) 10K type strain sequencing project: providing services to taxonomists for standard genome sequencing and annotation.</title>
        <authorList>
            <consortium name="The Broad Institute Genomics Platform"/>
            <consortium name="The Broad Institute Genome Sequencing Center for Infectious Disease"/>
            <person name="Wu L."/>
            <person name="Ma J."/>
        </authorList>
    </citation>
    <scope>NUCLEOTIDE SEQUENCE [LARGE SCALE GENOMIC DNA]</scope>
    <source>
        <strain evidence="2">JCM 13929</strain>
    </source>
</reference>
<protein>
    <submittedName>
        <fullName evidence="1">Aminoglycoside phosphotransferase family protein</fullName>
    </submittedName>
</protein>
<dbReference type="InterPro" id="IPR011009">
    <property type="entry name" value="Kinase-like_dom_sf"/>
</dbReference>
<gene>
    <name evidence="1" type="ORF">GCM10009733_009330</name>
</gene>
<keyword evidence="2" id="KW-1185">Reference proteome</keyword>
<accession>A0ABP4QSD0</accession>
<dbReference type="SUPFAM" id="SSF56112">
    <property type="entry name" value="Protein kinase-like (PK-like)"/>
    <property type="match status" value="1"/>
</dbReference>
<proteinExistence type="predicted"/>
<evidence type="ECO:0000313" key="1">
    <source>
        <dbReference type="EMBL" id="GAA1615196.1"/>
    </source>
</evidence>
<organism evidence="1 2">
    <name type="scientific">Nonomuraea maheshkhaliensis</name>
    <dbReference type="NCBI Taxonomy" id="419590"/>
    <lineage>
        <taxon>Bacteria</taxon>
        <taxon>Bacillati</taxon>
        <taxon>Actinomycetota</taxon>
        <taxon>Actinomycetes</taxon>
        <taxon>Streptosporangiales</taxon>
        <taxon>Streptosporangiaceae</taxon>
        <taxon>Nonomuraea</taxon>
    </lineage>
</organism>
<comment type="caution">
    <text evidence="1">The sequence shown here is derived from an EMBL/GenBank/DDBJ whole genome shotgun (WGS) entry which is preliminary data.</text>
</comment>
<dbReference type="Pfam" id="PF04655">
    <property type="entry name" value="APH_6_hur"/>
    <property type="match status" value="1"/>
</dbReference>
<dbReference type="Proteomes" id="UP001500064">
    <property type="component" value="Unassembled WGS sequence"/>
</dbReference>
<dbReference type="EMBL" id="BAAAMU010000004">
    <property type="protein sequence ID" value="GAA1615196.1"/>
    <property type="molecule type" value="Genomic_DNA"/>
</dbReference>
<sequence>MPIEIPGALATAHLKYGGEAGAAWTAALPALAGRYLDEWDLSPDGAPRHGIMALVLPVVRADGTKAALKLQPVTPETVHEGLALRTWAGDGSVRLLDADPETGAMLLERLDGGRSLAAVPDVMQALDVLSGLLRRLVARPAPEGMRRLDDVARALLERAEKIAARPIPEEDRYWVGLCASAVADLVSDAGEDTGEDTEAGERLLHWDLHYDNVLAGEREPWLAIDPKPLAGDPAFELLPALHNRWDEALATGHAPREVLRRFDFMVDALGLDRRRAAGWTLGRVLQNLLWRLEDGHGPDGVQDQVALAMRARW</sequence>
<name>A0ABP4QSD0_9ACTN</name>
<dbReference type="InterPro" id="IPR006748">
    <property type="entry name" value="NH2Glyco/OHUrea_AB-resist_kin"/>
</dbReference>
<evidence type="ECO:0000313" key="2">
    <source>
        <dbReference type="Proteomes" id="UP001500064"/>
    </source>
</evidence>